<feature type="region of interest" description="Disordered" evidence="1">
    <location>
        <begin position="197"/>
        <end position="264"/>
    </location>
</feature>
<keyword evidence="3" id="KW-1185">Reference proteome</keyword>
<evidence type="ECO:0000313" key="2">
    <source>
        <dbReference type="EMBL" id="QPB44397.1"/>
    </source>
</evidence>
<evidence type="ECO:0000256" key="1">
    <source>
        <dbReference type="SAM" id="MobiDB-lite"/>
    </source>
</evidence>
<dbReference type="Proteomes" id="UP001162098">
    <property type="component" value="Segment"/>
</dbReference>
<organism evidence="2 3">
    <name type="scientific">Medusavirus stheno T3</name>
    <dbReference type="NCBI Taxonomy" id="3069717"/>
    <lineage>
        <taxon>Viruses</taxon>
        <taxon>Varidnaviria</taxon>
        <taxon>Bamfordvirae</taxon>
        <taxon>Nucleocytoviricota</taxon>
        <taxon>Megaviricetes</taxon>
        <taxon>Mamonoviridae</taxon>
        <taxon>Medusavirus</taxon>
        <taxon>Medusavirus sthenus</taxon>
    </lineage>
</organism>
<dbReference type="EMBL" id="MW018138">
    <property type="protein sequence ID" value="QPB44397.1"/>
    <property type="molecule type" value="Genomic_DNA"/>
</dbReference>
<accession>A0A7S7YFY3</accession>
<proteinExistence type="predicted"/>
<evidence type="ECO:0000313" key="3">
    <source>
        <dbReference type="Proteomes" id="UP001162098"/>
    </source>
</evidence>
<protein>
    <submittedName>
        <fullName evidence="2">Uncharacterized protein</fullName>
    </submittedName>
</protein>
<feature type="compositionally biased region" description="Acidic residues" evidence="1">
    <location>
        <begin position="252"/>
        <end position="261"/>
    </location>
</feature>
<dbReference type="KEGG" id="vg:80543593"/>
<reference evidence="2 3" key="1">
    <citation type="submission" date="2020-09" db="EMBL/GenBank/DDBJ databases">
        <authorList>
            <person name="Zhang R."/>
            <person name="Garcia K."/>
            <person name="Ogata H."/>
        </authorList>
    </citation>
    <scope>NUCLEOTIDE SEQUENCE [LARGE SCALE GENOMIC DNA]</scope>
    <source>
        <strain evidence="3">stheno</strain>
    </source>
</reference>
<sequence length="336" mass="37910">MALAPQSQRRGLQTVQDFKSSGNEWADQLSYAIAPLLCDFFVDLYAKCQTYAKNYRLQYGAECDPEAHFERCLNAIDFDNFHNEIDRMIEKLPQLSTAFKTYFLAKAWVLTCVRLQSMGADRPSLQATLPTKREIIKMLLDESITHLLADPSLIRSHKRVLCMKLREIIPIGLMRLVQESDFMDSFLKSMKMESNFAAVGSQQQQQPPQPPAPVPPPSSRITSVATTDDEETDDDRRKRRRQRKLRQHSSVDDESESEAESASELIAEKTTGKIDVVEEDDQGRIIHTSNSFEVDPESGDIKVNQPQVTVVQEPDGHVSIEELPADSVIDAISPLA</sequence>
<feature type="compositionally biased region" description="Pro residues" evidence="1">
    <location>
        <begin position="207"/>
        <end position="218"/>
    </location>
</feature>
<name>A0A7S7YFY3_9VIRU</name>
<feature type="compositionally biased region" description="Basic residues" evidence="1">
    <location>
        <begin position="237"/>
        <end position="247"/>
    </location>
</feature>